<evidence type="ECO:0000256" key="2">
    <source>
        <dbReference type="ARBA" id="ARBA00023134"/>
    </source>
</evidence>
<feature type="compositionally biased region" description="Basic and acidic residues" evidence="3">
    <location>
        <begin position="182"/>
        <end position="192"/>
    </location>
</feature>
<dbReference type="GO" id="GO:0007165">
    <property type="term" value="P:signal transduction"/>
    <property type="evidence" value="ECO:0007669"/>
    <property type="project" value="InterPro"/>
</dbReference>
<dbReference type="InterPro" id="IPR001806">
    <property type="entry name" value="Small_GTPase"/>
</dbReference>
<dbReference type="GO" id="GO:0016020">
    <property type="term" value="C:membrane"/>
    <property type="evidence" value="ECO:0007669"/>
    <property type="project" value="InterPro"/>
</dbReference>
<dbReference type="GO" id="GO:0003924">
    <property type="term" value="F:GTPase activity"/>
    <property type="evidence" value="ECO:0007669"/>
    <property type="project" value="InterPro"/>
</dbReference>
<dbReference type="PRINTS" id="PR00449">
    <property type="entry name" value="RASTRNSFRMNG"/>
</dbReference>
<dbReference type="EMBL" id="JAOPGA020001432">
    <property type="protein sequence ID" value="KAL0488303.1"/>
    <property type="molecule type" value="Genomic_DNA"/>
</dbReference>
<dbReference type="SUPFAM" id="SSF52540">
    <property type="entry name" value="P-loop containing nucleoside triphosphate hydrolases"/>
    <property type="match status" value="1"/>
</dbReference>
<proteinExistence type="predicted"/>
<dbReference type="AlphaFoldDB" id="A0AAW2ZH25"/>
<dbReference type="InterPro" id="IPR020849">
    <property type="entry name" value="Small_GTPase_Ras-type"/>
</dbReference>
<evidence type="ECO:0000256" key="3">
    <source>
        <dbReference type="SAM" id="MobiDB-lite"/>
    </source>
</evidence>
<dbReference type="SMART" id="SM00173">
    <property type="entry name" value="RAS"/>
    <property type="match status" value="1"/>
</dbReference>
<dbReference type="PROSITE" id="PS51421">
    <property type="entry name" value="RAS"/>
    <property type="match status" value="1"/>
</dbReference>
<dbReference type="SMART" id="SM00174">
    <property type="entry name" value="RHO"/>
    <property type="match status" value="1"/>
</dbReference>
<evidence type="ECO:0000256" key="1">
    <source>
        <dbReference type="ARBA" id="ARBA00022741"/>
    </source>
</evidence>
<evidence type="ECO:0000313" key="4">
    <source>
        <dbReference type="EMBL" id="KAL0488303.1"/>
    </source>
</evidence>
<dbReference type="GO" id="GO:0005525">
    <property type="term" value="F:GTP binding"/>
    <property type="evidence" value="ECO:0007669"/>
    <property type="project" value="UniProtKB-KW"/>
</dbReference>
<gene>
    <name evidence="4" type="ORF">AKO1_015470</name>
</gene>
<keyword evidence="2" id="KW-0342">GTP-binding</keyword>
<dbReference type="NCBIfam" id="TIGR00231">
    <property type="entry name" value="small_GTP"/>
    <property type="match status" value="1"/>
</dbReference>
<evidence type="ECO:0000313" key="5">
    <source>
        <dbReference type="Proteomes" id="UP001431209"/>
    </source>
</evidence>
<keyword evidence="5" id="KW-1185">Reference proteome</keyword>
<keyword evidence="1" id="KW-0547">Nucleotide-binding</keyword>
<accession>A0AAW2ZH25</accession>
<dbReference type="PROSITE" id="PS51419">
    <property type="entry name" value="RAB"/>
    <property type="match status" value="1"/>
</dbReference>
<dbReference type="PANTHER" id="PTHR24070">
    <property type="entry name" value="RAS, DI-RAS, AND RHEB FAMILY MEMBERS OF SMALL GTPASE SUPERFAMILY"/>
    <property type="match status" value="1"/>
</dbReference>
<dbReference type="InterPro" id="IPR027417">
    <property type="entry name" value="P-loop_NTPase"/>
</dbReference>
<dbReference type="SMART" id="SM00175">
    <property type="entry name" value="RAB"/>
    <property type="match status" value="1"/>
</dbReference>
<dbReference type="InterPro" id="IPR005225">
    <property type="entry name" value="Small_GTP-bd"/>
</dbReference>
<organism evidence="4 5">
    <name type="scientific">Acrasis kona</name>
    <dbReference type="NCBI Taxonomy" id="1008807"/>
    <lineage>
        <taxon>Eukaryota</taxon>
        <taxon>Discoba</taxon>
        <taxon>Heterolobosea</taxon>
        <taxon>Tetramitia</taxon>
        <taxon>Eutetramitia</taxon>
        <taxon>Acrasidae</taxon>
        <taxon>Acrasis</taxon>
    </lineage>
</organism>
<name>A0AAW2ZH25_9EUKA</name>
<sequence length="201" mass="22853">MTTSNVEEFKLAVVGGGGVGKSALTVQFVQNVFVEECKNAPFYLLTFEKTIPLSRIPIANIVELMMFLASLRYLIPLYKSLRDSYMRNADGFVMVFSIIDRKTFEEINEFYDQILRVKDADKWPMVIIGNKCDLESERAVSKEDAMKLAASCGRMPYLEASAKARKNVDEVFYELVREVRKQKKPKDTADKPAKKKGCLVL</sequence>
<feature type="region of interest" description="Disordered" evidence="3">
    <location>
        <begin position="182"/>
        <end position="201"/>
    </location>
</feature>
<comment type="caution">
    <text evidence="4">The sequence shown here is derived from an EMBL/GenBank/DDBJ whole genome shotgun (WGS) entry which is preliminary data.</text>
</comment>
<dbReference type="Gene3D" id="3.40.50.300">
    <property type="entry name" value="P-loop containing nucleotide triphosphate hydrolases"/>
    <property type="match status" value="1"/>
</dbReference>
<protein>
    <submittedName>
        <fullName evidence="4">Ras-related protein Rap</fullName>
    </submittedName>
</protein>
<dbReference type="Pfam" id="PF00071">
    <property type="entry name" value="Ras"/>
    <property type="match status" value="2"/>
</dbReference>
<reference evidence="4 5" key="1">
    <citation type="submission" date="2024-03" db="EMBL/GenBank/DDBJ databases">
        <title>The Acrasis kona genome and developmental transcriptomes reveal deep origins of eukaryotic multicellular pathways.</title>
        <authorList>
            <person name="Sheikh S."/>
            <person name="Fu C.-J."/>
            <person name="Brown M.W."/>
            <person name="Baldauf S.L."/>
        </authorList>
    </citation>
    <scope>NUCLEOTIDE SEQUENCE [LARGE SCALE GENOMIC DNA]</scope>
    <source>
        <strain evidence="4 5">ATCC MYA-3509</strain>
    </source>
</reference>
<dbReference type="Proteomes" id="UP001431209">
    <property type="component" value="Unassembled WGS sequence"/>
</dbReference>